<reference evidence="3" key="1">
    <citation type="journal article" date="2019" name="Int. J. Syst. Evol. Microbiol.">
        <title>The Global Catalogue of Microorganisms (GCM) 10K type strain sequencing project: providing services to taxonomists for standard genome sequencing and annotation.</title>
        <authorList>
            <consortium name="The Broad Institute Genomics Platform"/>
            <consortium name="The Broad Institute Genome Sequencing Center for Infectious Disease"/>
            <person name="Wu L."/>
            <person name="Ma J."/>
        </authorList>
    </citation>
    <scope>NUCLEOTIDE SEQUENCE [LARGE SCALE GENOMIC DNA]</scope>
    <source>
        <strain evidence="3">JCM 4805</strain>
    </source>
</reference>
<organism evidence="2 3">
    <name type="scientific">Streptomyces olivaceiscleroticus</name>
    <dbReference type="NCBI Taxonomy" id="68245"/>
    <lineage>
        <taxon>Bacteria</taxon>
        <taxon>Bacillati</taxon>
        <taxon>Actinomycetota</taxon>
        <taxon>Actinomycetes</taxon>
        <taxon>Kitasatosporales</taxon>
        <taxon>Streptomycetaceae</taxon>
        <taxon>Streptomyces</taxon>
    </lineage>
</organism>
<feature type="transmembrane region" description="Helical" evidence="1">
    <location>
        <begin position="27"/>
        <end position="46"/>
    </location>
</feature>
<protein>
    <recommendedName>
        <fullName evidence="4">SMODS and SLOG-associating 2TM effector domain-containing protein</fullName>
    </recommendedName>
</protein>
<comment type="caution">
    <text evidence="2">The sequence shown here is derived from an EMBL/GenBank/DDBJ whole genome shotgun (WGS) entry which is preliminary data.</text>
</comment>
<evidence type="ECO:0000313" key="2">
    <source>
        <dbReference type="EMBL" id="GAA0474554.1"/>
    </source>
</evidence>
<accession>A0ABP3K9W2</accession>
<keyword evidence="1" id="KW-0472">Membrane</keyword>
<evidence type="ECO:0008006" key="4">
    <source>
        <dbReference type="Google" id="ProtNLM"/>
    </source>
</evidence>
<keyword evidence="1" id="KW-0812">Transmembrane</keyword>
<keyword evidence="3" id="KW-1185">Reference proteome</keyword>
<sequence length="276" mass="30455">MYEDADRIDPETGYLAAQETLRSAAKWLLAAFAGVGAVVATGLQLTDLGGLRPDSWRLWTSLVAAALTLGALGYMVTSASAVLARDWVTLASFSAESISAKIRYDSTHERRRRFKKIERKIEANRFELYGYAAPDIPALHRKLHQADDVVNSPGATDQEREAARQQLRELRAAAREVVHCANYYETLELFLRMRRRLAYASVIAVIGLGIFAYAGHPPPSDKPVDVRIRLTSHRPATVLNDAAGQGWRASLTLANSTTTKPRLTSYSRSSSAVILR</sequence>
<dbReference type="Proteomes" id="UP001500909">
    <property type="component" value="Unassembled WGS sequence"/>
</dbReference>
<keyword evidence="1" id="KW-1133">Transmembrane helix</keyword>
<proteinExistence type="predicted"/>
<name>A0ABP3K9W2_9ACTN</name>
<gene>
    <name evidence="2" type="ORF">GCM10010361_43640</name>
</gene>
<evidence type="ECO:0000313" key="3">
    <source>
        <dbReference type="Proteomes" id="UP001500909"/>
    </source>
</evidence>
<evidence type="ECO:0000256" key="1">
    <source>
        <dbReference type="SAM" id="Phobius"/>
    </source>
</evidence>
<feature type="transmembrane region" description="Helical" evidence="1">
    <location>
        <begin position="58"/>
        <end position="84"/>
    </location>
</feature>
<dbReference type="RefSeq" id="WP_346096800.1">
    <property type="nucleotide sequence ID" value="NZ_BAAABY010000031.1"/>
</dbReference>
<dbReference type="EMBL" id="BAAABY010000031">
    <property type="protein sequence ID" value="GAA0474554.1"/>
    <property type="molecule type" value="Genomic_DNA"/>
</dbReference>
<feature type="transmembrane region" description="Helical" evidence="1">
    <location>
        <begin position="197"/>
        <end position="215"/>
    </location>
</feature>